<dbReference type="GO" id="GO:0003688">
    <property type="term" value="F:DNA replication origin binding"/>
    <property type="evidence" value="ECO:0007669"/>
    <property type="project" value="UniProtKB-UniRule"/>
</dbReference>
<dbReference type="Proteomes" id="UP000244896">
    <property type="component" value="Chromosome"/>
</dbReference>
<keyword evidence="2 8" id="KW-0963">Cytoplasm</keyword>
<dbReference type="GO" id="GO:0005737">
    <property type="term" value="C:cytoplasm"/>
    <property type="evidence" value="ECO:0007669"/>
    <property type="project" value="UniProtKB-SubCell"/>
</dbReference>
<evidence type="ECO:0000313" key="14">
    <source>
        <dbReference type="EMBL" id="AWI09776.1"/>
    </source>
</evidence>
<dbReference type="KEGG" id="elut:CKA38_11410"/>
<dbReference type="InterPro" id="IPR013159">
    <property type="entry name" value="DnaA_C"/>
</dbReference>
<evidence type="ECO:0000259" key="13">
    <source>
        <dbReference type="SMART" id="SM00760"/>
    </source>
</evidence>
<evidence type="ECO:0000259" key="12">
    <source>
        <dbReference type="SMART" id="SM00382"/>
    </source>
</evidence>
<keyword evidence="15" id="KW-1185">Reference proteome</keyword>
<dbReference type="GO" id="GO:0005524">
    <property type="term" value="F:ATP binding"/>
    <property type="evidence" value="ECO:0007669"/>
    <property type="project" value="UniProtKB-UniRule"/>
</dbReference>
<dbReference type="InterPro" id="IPR038454">
    <property type="entry name" value="DnaA_N_sf"/>
</dbReference>
<comment type="function">
    <text evidence="8 10">Plays an essential role in the initiation and regulation of chromosomal replication. ATP-DnaA binds to the origin of replication (oriC) to initiate formation of the DNA replication initiation complex once per cell cycle. Binds the DnaA box (a 9 base pair repeat at the origin) and separates the double-stranded (ds)DNA. Forms a right-handed helical filament on oriC DNA; dsDNA binds to the exterior of the filament while single-stranded (ss)DNA is stabiized in the filament's interior. The ATP-DnaA-oriC complex binds and stabilizes one strand of the AT-rich DNA unwinding element (DUE), permitting loading of DNA polymerase. After initiation quickly degrades to an ADP-DnaA complex that is not apt for DNA replication. Binds acidic phospholipids.</text>
</comment>
<feature type="binding site" evidence="8">
    <location>
        <position position="170"/>
    </location>
    <ligand>
        <name>ATP</name>
        <dbReference type="ChEBI" id="CHEBI:30616"/>
    </ligand>
</feature>
<dbReference type="InterPro" id="IPR024633">
    <property type="entry name" value="DnaA_N_dom"/>
</dbReference>
<dbReference type="SUPFAM" id="SSF52540">
    <property type="entry name" value="P-loop containing nucleoside triphosphate hydrolases"/>
    <property type="match status" value="1"/>
</dbReference>
<dbReference type="Gene3D" id="3.30.300.180">
    <property type="match status" value="1"/>
</dbReference>
<keyword evidence="6 8" id="KW-0446">Lipid-binding</keyword>
<evidence type="ECO:0000256" key="4">
    <source>
        <dbReference type="ARBA" id="ARBA00022741"/>
    </source>
</evidence>
<keyword evidence="5 8" id="KW-0067">ATP-binding</keyword>
<comment type="similarity">
    <text evidence="1 8 11">Belongs to the DnaA family.</text>
</comment>
<dbReference type="InterPro" id="IPR020591">
    <property type="entry name" value="Chromosome_initiator_DnaA-like"/>
</dbReference>
<feature type="domain" description="AAA+ ATPase" evidence="12">
    <location>
        <begin position="159"/>
        <end position="290"/>
    </location>
</feature>
<feature type="region of interest" description="Domain III, AAA+ region" evidence="8">
    <location>
        <begin position="126"/>
        <end position="342"/>
    </location>
</feature>
<dbReference type="OrthoDB" id="9807019at2"/>
<evidence type="ECO:0000256" key="11">
    <source>
        <dbReference type="RuleBase" id="RU004227"/>
    </source>
</evidence>
<dbReference type="Pfam" id="PF08299">
    <property type="entry name" value="Bac_DnaA_C"/>
    <property type="match status" value="1"/>
</dbReference>
<feature type="region of interest" description="Domain IV, binds dsDNA" evidence="8">
    <location>
        <begin position="343"/>
        <end position="464"/>
    </location>
</feature>
<feature type="region of interest" description="Domain I, interacts with DnaA modulators" evidence="8">
    <location>
        <begin position="1"/>
        <end position="89"/>
    </location>
</feature>
<comment type="domain">
    <text evidence="8">Domain I is involved in oligomerization and binding regulators, domain II is flexibile and of varying length in different bacteria, domain III forms the AAA+ region, while domain IV binds dsDNA.</text>
</comment>
<dbReference type="SMART" id="SM00382">
    <property type="entry name" value="AAA"/>
    <property type="match status" value="1"/>
</dbReference>
<dbReference type="EMBL" id="CP023004">
    <property type="protein sequence ID" value="AWI09776.1"/>
    <property type="molecule type" value="Genomic_DNA"/>
</dbReference>
<protein>
    <recommendedName>
        <fullName evidence="8 9">Chromosomal replication initiator protein DnaA</fullName>
    </recommendedName>
</protein>
<comment type="subcellular location">
    <subcellularLocation>
        <location evidence="8">Cytoplasm</location>
    </subcellularLocation>
</comment>
<dbReference type="Gene3D" id="3.40.50.300">
    <property type="entry name" value="P-loop containing nucleotide triphosphate hydrolases"/>
    <property type="match status" value="1"/>
</dbReference>
<evidence type="ECO:0000256" key="6">
    <source>
        <dbReference type="ARBA" id="ARBA00023121"/>
    </source>
</evidence>
<keyword evidence="3 8" id="KW-0235">DNA replication</keyword>
<comment type="caution">
    <text evidence="8">Lacks conserved residue(s) required for the propagation of feature annotation.</text>
</comment>
<organism evidence="14 15">
    <name type="scientific">Ereboglobus luteus</name>
    <dbReference type="NCBI Taxonomy" id="1796921"/>
    <lineage>
        <taxon>Bacteria</taxon>
        <taxon>Pseudomonadati</taxon>
        <taxon>Verrucomicrobiota</taxon>
        <taxon>Opitutia</taxon>
        <taxon>Opitutales</taxon>
        <taxon>Opitutaceae</taxon>
        <taxon>Ereboglobus</taxon>
    </lineage>
</organism>
<dbReference type="GO" id="GO:0005886">
    <property type="term" value="C:plasma membrane"/>
    <property type="evidence" value="ECO:0007669"/>
    <property type="project" value="TreeGrafter"/>
</dbReference>
<name>A0A2U8E4M5_9BACT</name>
<keyword evidence="4 8" id="KW-0547">Nucleotide-binding</keyword>
<evidence type="ECO:0000256" key="9">
    <source>
        <dbReference type="NCBIfam" id="TIGR00362"/>
    </source>
</evidence>
<accession>A0A2U8E4M5</accession>
<reference evidence="14 15" key="1">
    <citation type="journal article" date="2018" name="Syst. Appl. Microbiol.">
        <title>Ereboglobus luteus gen. nov. sp. nov. from cockroach guts, and new insights into the oxygen relationship of the genera Opitutus and Didymococcus (Verrucomicrobia: Opitutaceae).</title>
        <authorList>
            <person name="Tegtmeier D."/>
            <person name="Belitz A."/>
            <person name="Radek R."/>
            <person name="Heimerl T."/>
            <person name="Brune A."/>
        </authorList>
    </citation>
    <scope>NUCLEOTIDE SEQUENCE [LARGE SCALE GENOMIC DNA]</scope>
    <source>
        <strain evidence="14 15">Ho45</strain>
    </source>
</reference>
<feature type="domain" description="Chromosomal replication initiator DnaA C-terminal" evidence="13">
    <location>
        <begin position="372"/>
        <end position="441"/>
    </location>
</feature>
<dbReference type="NCBIfam" id="TIGR00362">
    <property type="entry name" value="DnaA"/>
    <property type="match status" value="1"/>
</dbReference>
<keyword evidence="7 8" id="KW-0238">DNA-binding</keyword>
<dbReference type="GO" id="GO:0008289">
    <property type="term" value="F:lipid binding"/>
    <property type="evidence" value="ECO:0007669"/>
    <property type="project" value="UniProtKB-KW"/>
</dbReference>
<dbReference type="Gene3D" id="1.10.1750.10">
    <property type="match status" value="1"/>
</dbReference>
<dbReference type="FunFam" id="3.40.50.300:FF:000668">
    <property type="entry name" value="Chromosomal replication initiator protein DnaA"/>
    <property type="match status" value="1"/>
</dbReference>
<dbReference type="InterPro" id="IPR013317">
    <property type="entry name" value="DnaA_dom"/>
</dbReference>
<evidence type="ECO:0000256" key="8">
    <source>
        <dbReference type="HAMAP-Rule" id="MF_00377"/>
    </source>
</evidence>
<feature type="binding site" evidence="8">
    <location>
        <position position="173"/>
    </location>
    <ligand>
        <name>ATP</name>
        <dbReference type="ChEBI" id="CHEBI:30616"/>
    </ligand>
</feature>
<dbReference type="Pfam" id="PF11638">
    <property type="entry name" value="DnaA_N"/>
    <property type="match status" value="1"/>
</dbReference>
<evidence type="ECO:0000313" key="15">
    <source>
        <dbReference type="Proteomes" id="UP000244896"/>
    </source>
</evidence>
<sequence>MGHAYTLRPSIWEAVKNDFKTLFSEEVYHMWFNHLVCLEQTEDTITLGTLTDFAAGCIHTYYLDLIKQRLQLATGRDYNVIVKKNPDASAAQAAQPAPAAPQVETSRIPARRIVRAADEPARVNTTLDPRNTFDTYVVGSSNQMAHAAAMAVAQAPAQAYNPLFVSGSTGLGKTHLMHAIGHAVLTSNPHAKVVYLTTEKFTNEYVQAIKENALAQFRRRYRSVDVLLLDDIQFLSGKEGIQEEFYHTFNDLHTAGKQVVLASDRRASEIKDLEARLVSRFEWGLPTDIQAPNYETRLAILRSKAALFKYDLPGDVLEFIAKNVAKNIRTLIGALIKVASTAFLLKTGPIDVTLAEKLLQPILIEQAQSQLTIEAIQKRVSDHYELRPGDMVSKRRPANIAFPRQIAMYLARQLTKHSLQEIGAAFGGRDHGTVIHACKTVENMMEQDSSAQRSVEFLRAQLSR</sequence>
<gene>
    <name evidence="8" type="primary">dnaA</name>
    <name evidence="14" type="ORF">CKA38_11410</name>
</gene>
<evidence type="ECO:0000256" key="3">
    <source>
        <dbReference type="ARBA" id="ARBA00022705"/>
    </source>
</evidence>
<feature type="binding site" evidence="8">
    <location>
        <position position="174"/>
    </location>
    <ligand>
        <name>ATP</name>
        <dbReference type="ChEBI" id="CHEBI:30616"/>
    </ligand>
</feature>
<proteinExistence type="inferred from homology"/>
<dbReference type="CDD" id="cd06571">
    <property type="entry name" value="Bac_DnaA_C"/>
    <property type="match status" value="1"/>
</dbReference>
<evidence type="ECO:0000256" key="1">
    <source>
        <dbReference type="ARBA" id="ARBA00006583"/>
    </source>
</evidence>
<dbReference type="GO" id="GO:0006275">
    <property type="term" value="P:regulation of DNA replication"/>
    <property type="evidence" value="ECO:0007669"/>
    <property type="project" value="UniProtKB-UniRule"/>
</dbReference>
<evidence type="ECO:0000256" key="2">
    <source>
        <dbReference type="ARBA" id="ARBA00022490"/>
    </source>
</evidence>
<dbReference type="InterPro" id="IPR003593">
    <property type="entry name" value="AAA+_ATPase"/>
</dbReference>
<dbReference type="PRINTS" id="PR00051">
    <property type="entry name" value="DNAA"/>
</dbReference>
<evidence type="ECO:0000256" key="10">
    <source>
        <dbReference type="RuleBase" id="RU000577"/>
    </source>
</evidence>
<dbReference type="Gene3D" id="1.10.8.60">
    <property type="match status" value="1"/>
</dbReference>
<dbReference type="InterPro" id="IPR010921">
    <property type="entry name" value="Trp_repressor/repl_initiator"/>
</dbReference>
<dbReference type="Pfam" id="PF00308">
    <property type="entry name" value="Bac_DnaA"/>
    <property type="match status" value="1"/>
</dbReference>
<comment type="subunit">
    <text evidence="8">Oligomerizes as a right-handed, spiral filament on DNA at oriC.</text>
</comment>
<feature type="binding site" evidence="8">
    <location>
        <position position="172"/>
    </location>
    <ligand>
        <name>ATP</name>
        <dbReference type="ChEBI" id="CHEBI:30616"/>
    </ligand>
</feature>
<dbReference type="AlphaFoldDB" id="A0A2U8E4M5"/>
<dbReference type="PANTHER" id="PTHR30050:SF2">
    <property type="entry name" value="CHROMOSOMAL REPLICATION INITIATOR PROTEIN DNAA"/>
    <property type="match status" value="1"/>
</dbReference>
<evidence type="ECO:0000256" key="7">
    <source>
        <dbReference type="ARBA" id="ARBA00023125"/>
    </source>
</evidence>
<dbReference type="SUPFAM" id="SSF48295">
    <property type="entry name" value="TrpR-like"/>
    <property type="match status" value="1"/>
</dbReference>
<dbReference type="GO" id="GO:0006270">
    <property type="term" value="P:DNA replication initiation"/>
    <property type="evidence" value="ECO:0007669"/>
    <property type="project" value="UniProtKB-UniRule"/>
</dbReference>
<dbReference type="PANTHER" id="PTHR30050">
    <property type="entry name" value="CHROMOSOMAL REPLICATION INITIATOR PROTEIN DNAA"/>
    <property type="match status" value="1"/>
</dbReference>
<dbReference type="SMART" id="SM00760">
    <property type="entry name" value="Bac_DnaA_C"/>
    <property type="match status" value="1"/>
</dbReference>
<dbReference type="CDD" id="cd00009">
    <property type="entry name" value="AAA"/>
    <property type="match status" value="1"/>
</dbReference>
<dbReference type="InterPro" id="IPR027417">
    <property type="entry name" value="P-loop_NTPase"/>
</dbReference>
<dbReference type="InterPro" id="IPR001957">
    <property type="entry name" value="Chromosome_initiator_DnaA"/>
</dbReference>
<evidence type="ECO:0000256" key="5">
    <source>
        <dbReference type="ARBA" id="ARBA00022840"/>
    </source>
</evidence>
<dbReference type="HAMAP" id="MF_00377">
    <property type="entry name" value="DnaA_bact"/>
    <property type="match status" value="1"/>
</dbReference>